<evidence type="ECO:0000256" key="3">
    <source>
        <dbReference type="ARBA" id="ARBA00023125"/>
    </source>
</evidence>
<sequence length="299" mass="32773">MIYTQIRAFDAVAREGSFSRAADVLNLTQPALTLQVKALEARHGLKLLHRDGRGVKLTEAGERLFTLSRQLASLEEMIDDTLATSSEVQRGELRLAVDGPHIVMGLFAQFLARHPQVRLSVSMGNTQVVRQRLLDRHVDVGILPRIADHPRVHAVPLWTHRGLLITSHDHRLAGRKVVSLTELEGEAMIGREDGSTTQALVDAALARHGVKARKVLELGSREALVEAVAVGLGCGIVWELEALASSRVRAIPIENDELTTTDYIACLKSERERAIVKAIFAEAARMPGDRHDITALGRG</sequence>
<reference evidence="6 8" key="1">
    <citation type="submission" date="2015-10" db="EMBL/GenBank/DDBJ databases">
        <title>Draft genome of Bosea thiooxidans.</title>
        <authorList>
            <person name="Wang X."/>
        </authorList>
    </citation>
    <scope>NUCLEOTIDE SEQUENCE [LARGE SCALE GENOMIC DNA]</scope>
    <source>
        <strain evidence="6 8">CGMCC 9174</strain>
    </source>
</reference>
<feature type="domain" description="HTH lysR-type" evidence="5">
    <location>
        <begin position="1"/>
        <end position="58"/>
    </location>
</feature>
<organism evidence="6 8">
    <name type="scientific">Bosea thiooxidans</name>
    <dbReference type="NCBI Taxonomy" id="53254"/>
    <lineage>
        <taxon>Bacteria</taxon>
        <taxon>Pseudomonadati</taxon>
        <taxon>Pseudomonadota</taxon>
        <taxon>Alphaproteobacteria</taxon>
        <taxon>Hyphomicrobiales</taxon>
        <taxon>Boseaceae</taxon>
        <taxon>Bosea</taxon>
    </lineage>
</organism>
<dbReference type="PANTHER" id="PTHR30126">
    <property type="entry name" value="HTH-TYPE TRANSCRIPTIONAL REGULATOR"/>
    <property type="match status" value="1"/>
</dbReference>
<dbReference type="InterPro" id="IPR036390">
    <property type="entry name" value="WH_DNA-bd_sf"/>
</dbReference>
<dbReference type="PRINTS" id="PR00039">
    <property type="entry name" value="HTHLYSR"/>
</dbReference>
<dbReference type="Pfam" id="PF03466">
    <property type="entry name" value="LysR_substrate"/>
    <property type="match status" value="1"/>
</dbReference>
<comment type="similarity">
    <text evidence="1">Belongs to the LysR transcriptional regulatory family.</text>
</comment>
<proteinExistence type="inferred from homology"/>
<evidence type="ECO:0000259" key="5">
    <source>
        <dbReference type="PROSITE" id="PS50931"/>
    </source>
</evidence>
<dbReference type="Proteomes" id="UP000051562">
    <property type="component" value="Unassembled WGS sequence"/>
</dbReference>
<dbReference type="FunFam" id="1.10.10.10:FF:000001">
    <property type="entry name" value="LysR family transcriptional regulator"/>
    <property type="match status" value="1"/>
</dbReference>
<evidence type="ECO:0000313" key="6">
    <source>
        <dbReference type="EMBL" id="KQK32062.1"/>
    </source>
</evidence>
<dbReference type="Gene3D" id="1.10.10.10">
    <property type="entry name" value="Winged helix-like DNA-binding domain superfamily/Winged helix DNA-binding domain"/>
    <property type="match status" value="1"/>
</dbReference>
<reference evidence="7 9" key="2">
    <citation type="submission" date="2017-02" db="EMBL/GenBank/DDBJ databases">
        <authorList>
            <person name="Peterson S.W."/>
        </authorList>
    </citation>
    <scope>NUCLEOTIDE SEQUENCE [LARGE SCALE GENOMIC DNA]</scope>
    <source>
        <strain evidence="7 9">DSM 9653</strain>
    </source>
</reference>
<dbReference type="Gene3D" id="3.40.190.290">
    <property type="match status" value="1"/>
</dbReference>
<evidence type="ECO:0000313" key="9">
    <source>
        <dbReference type="Proteomes" id="UP000190130"/>
    </source>
</evidence>
<evidence type="ECO:0000256" key="2">
    <source>
        <dbReference type="ARBA" id="ARBA00023015"/>
    </source>
</evidence>
<dbReference type="OrthoDB" id="7840053at2"/>
<dbReference type="EMBL" id="LMAR01000007">
    <property type="protein sequence ID" value="KQK32062.1"/>
    <property type="molecule type" value="Genomic_DNA"/>
</dbReference>
<dbReference type="AlphaFoldDB" id="A0A0Q3PQC5"/>
<dbReference type="InterPro" id="IPR005119">
    <property type="entry name" value="LysR_subst-bd"/>
</dbReference>
<dbReference type="EMBL" id="FUYX01000006">
    <property type="protein sequence ID" value="SKB85568.1"/>
    <property type="molecule type" value="Genomic_DNA"/>
</dbReference>
<dbReference type="RefSeq" id="WP_055726617.1">
    <property type="nucleotide sequence ID" value="NZ_FUYX01000006.1"/>
</dbReference>
<keyword evidence="2" id="KW-0805">Transcription regulation</keyword>
<dbReference type="SUPFAM" id="SSF46785">
    <property type="entry name" value="Winged helix' DNA-binding domain"/>
    <property type="match status" value="1"/>
</dbReference>
<dbReference type="PROSITE" id="PS50931">
    <property type="entry name" value="HTH_LYSR"/>
    <property type="match status" value="1"/>
</dbReference>
<protein>
    <submittedName>
        <fullName evidence="7">Aminoethylphosphonate catabolism associated LysR family transcriptional regulator</fullName>
    </submittedName>
</protein>
<evidence type="ECO:0000313" key="7">
    <source>
        <dbReference type="EMBL" id="SKB85568.1"/>
    </source>
</evidence>
<dbReference type="Pfam" id="PF00126">
    <property type="entry name" value="HTH_1"/>
    <property type="match status" value="1"/>
</dbReference>
<dbReference type="STRING" id="53254.SAMN05660750_02689"/>
<evidence type="ECO:0000256" key="1">
    <source>
        <dbReference type="ARBA" id="ARBA00009437"/>
    </source>
</evidence>
<keyword evidence="8" id="KW-1185">Reference proteome</keyword>
<evidence type="ECO:0000313" key="8">
    <source>
        <dbReference type="Proteomes" id="UP000051562"/>
    </source>
</evidence>
<keyword evidence="4" id="KW-0804">Transcription</keyword>
<dbReference type="GO" id="GO:0000976">
    <property type="term" value="F:transcription cis-regulatory region binding"/>
    <property type="evidence" value="ECO:0007669"/>
    <property type="project" value="TreeGrafter"/>
</dbReference>
<dbReference type="PANTHER" id="PTHR30126:SF94">
    <property type="entry name" value="LYSR FAMILY TRANSCRIPTIONAL REGULATOR"/>
    <property type="match status" value="1"/>
</dbReference>
<dbReference type="CDD" id="cd05466">
    <property type="entry name" value="PBP2_LTTR_substrate"/>
    <property type="match status" value="1"/>
</dbReference>
<keyword evidence="3" id="KW-0238">DNA-binding</keyword>
<gene>
    <name evidence="6" type="ORF">ARD30_07880</name>
    <name evidence="7" type="ORF">SAMN05660750_02689</name>
</gene>
<name>A0A0Q3PQC5_9HYPH</name>
<dbReference type="InterPro" id="IPR000847">
    <property type="entry name" value="LysR_HTH_N"/>
</dbReference>
<dbReference type="GO" id="GO:0003700">
    <property type="term" value="F:DNA-binding transcription factor activity"/>
    <property type="evidence" value="ECO:0007669"/>
    <property type="project" value="InterPro"/>
</dbReference>
<dbReference type="Proteomes" id="UP000190130">
    <property type="component" value="Unassembled WGS sequence"/>
</dbReference>
<evidence type="ECO:0000256" key="4">
    <source>
        <dbReference type="ARBA" id="ARBA00023163"/>
    </source>
</evidence>
<dbReference type="InterPro" id="IPR036388">
    <property type="entry name" value="WH-like_DNA-bd_sf"/>
</dbReference>
<dbReference type="SUPFAM" id="SSF53850">
    <property type="entry name" value="Periplasmic binding protein-like II"/>
    <property type="match status" value="1"/>
</dbReference>
<accession>A0A0Q3PQC5</accession>